<proteinExistence type="predicted"/>
<dbReference type="Proteomes" id="UP000032430">
    <property type="component" value="Chromosome I"/>
</dbReference>
<dbReference type="HOGENOM" id="CLU_949443_0_0_6"/>
<dbReference type="InterPro" id="IPR002575">
    <property type="entry name" value="Aminoglycoside_PTrfase"/>
</dbReference>
<name>A0A098G8J0_9GAMM</name>
<evidence type="ECO:0000313" key="2">
    <source>
        <dbReference type="EMBL" id="CEG58296.1"/>
    </source>
</evidence>
<dbReference type="STRING" id="1212491.LFA_2941"/>
<dbReference type="KEGG" id="lfa:LFA_2941"/>
<dbReference type="PANTHER" id="PTHR21310:SF15">
    <property type="entry name" value="AMINOGLYCOSIDE PHOSPHOTRANSFERASE DOMAIN-CONTAINING PROTEIN"/>
    <property type="match status" value="1"/>
</dbReference>
<keyword evidence="3" id="KW-1185">Reference proteome</keyword>
<dbReference type="AlphaFoldDB" id="A0A098G8J0"/>
<feature type="domain" description="Aminoglycoside phosphotransferase" evidence="1">
    <location>
        <begin position="44"/>
        <end position="264"/>
    </location>
</feature>
<reference evidence="3" key="1">
    <citation type="submission" date="2014-09" db="EMBL/GenBank/DDBJ databases">
        <authorList>
            <person name="Gomez-Valero L."/>
        </authorList>
    </citation>
    <scope>NUCLEOTIDE SEQUENCE [LARGE SCALE GENOMIC DNA]</scope>
    <source>
        <strain evidence="3">ATCC700992</strain>
    </source>
</reference>
<evidence type="ECO:0000313" key="3">
    <source>
        <dbReference type="Proteomes" id="UP000032430"/>
    </source>
</evidence>
<dbReference type="EMBL" id="LN614827">
    <property type="protein sequence ID" value="CEG58296.1"/>
    <property type="molecule type" value="Genomic_DNA"/>
</dbReference>
<gene>
    <name evidence="2" type="ORF">LFA_2941</name>
</gene>
<dbReference type="PANTHER" id="PTHR21310">
    <property type="entry name" value="AMINOGLYCOSIDE PHOSPHOTRANSFERASE-RELATED-RELATED"/>
    <property type="match status" value="1"/>
</dbReference>
<dbReference type="Pfam" id="PF01636">
    <property type="entry name" value="APH"/>
    <property type="match status" value="1"/>
</dbReference>
<organism evidence="2 3">
    <name type="scientific">Legionella fallonii LLAP-10</name>
    <dbReference type="NCBI Taxonomy" id="1212491"/>
    <lineage>
        <taxon>Bacteria</taxon>
        <taxon>Pseudomonadati</taxon>
        <taxon>Pseudomonadota</taxon>
        <taxon>Gammaproteobacteria</taxon>
        <taxon>Legionellales</taxon>
        <taxon>Legionellaceae</taxon>
        <taxon>Legionella</taxon>
    </lineage>
</organism>
<dbReference type="SUPFAM" id="SSF56112">
    <property type="entry name" value="Protein kinase-like (PK-like)"/>
    <property type="match status" value="1"/>
</dbReference>
<protein>
    <recommendedName>
        <fullName evidence="1">Aminoglycoside phosphotransferase domain-containing protein</fullName>
    </recommendedName>
</protein>
<evidence type="ECO:0000259" key="1">
    <source>
        <dbReference type="Pfam" id="PF01636"/>
    </source>
</evidence>
<dbReference type="Gene3D" id="3.90.1200.10">
    <property type="match status" value="1"/>
</dbReference>
<dbReference type="InterPro" id="IPR011009">
    <property type="entry name" value="Kinase-like_dom_sf"/>
</dbReference>
<accession>A0A098G8J0</accession>
<sequence length="306" mass="34900">MVAPPIIGLRMRMNNLITLYKQRLNLQCATFTRIDHDDAMVAIVYKITGPTGLPLILKISTRTQDYLRELFFLKHFAGILPVPRIIQEVPPDTGIHGAILMECLPGTLLKIIDLTDTLAYDIGSQLAGIHLNRVDGYGDLTQPHNLSSDPRIYFTCKFEEGFAECSDHLPKTLLDQCHRYYDDHINLLSSVDGPCMIHRDFRPGNMIVNNGKLQGIIDWASGRASFAEEDFCPLELKEWGERPTRIKSFLRGYESIRPIPDYSAIMPLLRLSRAFATIGFTVKHGTWAKRHARLYQIHRQFLDGFF</sequence>
<dbReference type="InterPro" id="IPR051678">
    <property type="entry name" value="AGP_Transferase"/>
</dbReference>